<dbReference type="AlphaFoldDB" id="A0AAW1SUQ5"/>
<proteinExistence type="inferred from homology"/>
<evidence type="ECO:0000256" key="3">
    <source>
        <dbReference type="ARBA" id="ARBA00022840"/>
    </source>
</evidence>
<protein>
    <recommendedName>
        <fullName evidence="5 7">5-formyltetrahydrofolate cyclo-ligase</fullName>
        <ecNumber evidence="5 7">6.3.3.2</ecNumber>
    </recommendedName>
</protein>
<evidence type="ECO:0000256" key="2">
    <source>
        <dbReference type="ARBA" id="ARBA00022741"/>
    </source>
</evidence>
<feature type="binding site" evidence="6">
    <location>
        <position position="72"/>
    </location>
    <ligand>
        <name>substrate</name>
    </ligand>
</feature>
<feature type="binding site" evidence="6">
    <location>
        <begin position="19"/>
        <end position="23"/>
    </location>
    <ligand>
        <name>ATP</name>
        <dbReference type="ChEBI" id="CHEBI:30616"/>
    </ligand>
</feature>
<dbReference type="InterPro" id="IPR024185">
    <property type="entry name" value="FTHF_cligase-like_sf"/>
</dbReference>
<dbReference type="NCBIfam" id="TIGR02727">
    <property type="entry name" value="MTHFS_bact"/>
    <property type="match status" value="1"/>
</dbReference>
<gene>
    <name evidence="9" type="ORF">WJX84_011838</name>
</gene>
<comment type="similarity">
    <text evidence="1 7">Belongs to the 5-formyltetrahydrofolate cyclo-ligase family.</text>
</comment>
<dbReference type="Gene3D" id="3.40.50.10420">
    <property type="entry name" value="NagB/RpiA/CoA transferase-like"/>
    <property type="match status" value="1"/>
</dbReference>
<dbReference type="GO" id="GO:0030272">
    <property type="term" value="F:5-formyltetrahydrofolate cyclo-ligase activity"/>
    <property type="evidence" value="ECO:0007669"/>
    <property type="project" value="UniProtKB-EC"/>
</dbReference>
<sequence length="233" mass="25993">MRAASTQQVAAEDALGGEKAKTRRHLKRALKETSLEALQQESKQIAARILEADTFGRSRRLGIYIHCAQLREVDTGLILKAALAKEPACKCFVPVVEDRNSNMRMVHLDDMDGLEAVPPFNILEPKPLYTGSQQPREDVLEADPPLDLLIMPGLGFDESGRRLGRGGGYYDKFVSRCISHAEQLQRPAPLLVACAFRSQLVDCIPTGEDDRDMDVIVTADRIFRCSERGREWS</sequence>
<comment type="catalytic activity">
    <reaction evidence="4 7">
        <text>(6S)-5-formyl-5,6,7,8-tetrahydrofolate + ATP = (6R)-5,10-methenyltetrahydrofolate + ADP + phosphate</text>
        <dbReference type="Rhea" id="RHEA:10488"/>
        <dbReference type="ChEBI" id="CHEBI:30616"/>
        <dbReference type="ChEBI" id="CHEBI:43474"/>
        <dbReference type="ChEBI" id="CHEBI:57455"/>
        <dbReference type="ChEBI" id="CHEBI:57457"/>
        <dbReference type="ChEBI" id="CHEBI:456216"/>
        <dbReference type="EC" id="6.3.3.2"/>
    </reaction>
</comment>
<dbReference type="GO" id="GO:0005524">
    <property type="term" value="F:ATP binding"/>
    <property type="evidence" value="ECO:0007669"/>
    <property type="project" value="UniProtKB-KW"/>
</dbReference>
<evidence type="ECO:0000256" key="1">
    <source>
        <dbReference type="ARBA" id="ARBA00010638"/>
    </source>
</evidence>
<dbReference type="Pfam" id="PF01812">
    <property type="entry name" value="5-FTHF_cyc-lig"/>
    <property type="match status" value="1"/>
</dbReference>
<comment type="cofactor">
    <cofactor evidence="7">
        <name>Mg(2+)</name>
        <dbReference type="ChEBI" id="CHEBI:18420"/>
    </cofactor>
</comment>
<dbReference type="PANTHER" id="PTHR23407:SF1">
    <property type="entry name" value="5-FORMYLTETRAHYDROFOLATE CYCLO-LIGASE"/>
    <property type="match status" value="1"/>
</dbReference>
<organism evidence="9 10">
    <name type="scientific">Apatococcus fuscideae</name>
    <dbReference type="NCBI Taxonomy" id="2026836"/>
    <lineage>
        <taxon>Eukaryota</taxon>
        <taxon>Viridiplantae</taxon>
        <taxon>Chlorophyta</taxon>
        <taxon>core chlorophytes</taxon>
        <taxon>Trebouxiophyceae</taxon>
        <taxon>Chlorellales</taxon>
        <taxon>Chlorellaceae</taxon>
        <taxon>Apatococcus</taxon>
    </lineage>
</organism>
<dbReference type="PANTHER" id="PTHR23407">
    <property type="entry name" value="ATPASE INHIBITOR/5-FORMYLTETRAHYDROFOLATE CYCLO-LIGASE"/>
    <property type="match status" value="1"/>
</dbReference>
<evidence type="ECO:0000256" key="7">
    <source>
        <dbReference type="RuleBase" id="RU361279"/>
    </source>
</evidence>
<keyword evidence="2 6" id="KW-0547">Nucleotide-binding</keyword>
<evidence type="ECO:0000256" key="5">
    <source>
        <dbReference type="ARBA" id="ARBA00038966"/>
    </source>
</evidence>
<evidence type="ECO:0000256" key="4">
    <source>
        <dbReference type="ARBA" id="ARBA00036539"/>
    </source>
</evidence>
<keyword evidence="7" id="KW-0460">Magnesium</keyword>
<dbReference type="EMBL" id="JALJOV010000951">
    <property type="protein sequence ID" value="KAK9857956.1"/>
    <property type="molecule type" value="Genomic_DNA"/>
</dbReference>
<dbReference type="InterPro" id="IPR037171">
    <property type="entry name" value="NagB/RpiA_transferase-like"/>
</dbReference>
<keyword evidence="7" id="KW-0479">Metal-binding</keyword>
<evidence type="ECO:0000256" key="8">
    <source>
        <dbReference type="SAM" id="MobiDB-lite"/>
    </source>
</evidence>
<evidence type="ECO:0000313" key="9">
    <source>
        <dbReference type="EMBL" id="KAK9857956.1"/>
    </source>
</evidence>
<dbReference type="PIRSF" id="PIRSF006806">
    <property type="entry name" value="FTHF_cligase"/>
    <property type="match status" value="1"/>
</dbReference>
<dbReference type="GO" id="GO:0046872">
    <property type="term" value="F:metal ion binding"/>
    <property type="evidence" value="ECO:0007669"/>
    <property type="project" value="UniProtKB-KW"/>
</dbReference>
<dbReference type="Proteomes" id="UP001485043">
    <property type="component" value="Unassembled WGS sequence"/>
</dbReference>
<feature type="binding site" evidence="6">
    <location>
        <position position="65"/>
    </location>
    <ligand>
        <name>substrate</name>
    </ligand>
</feature>
<dbReference type="GO" id="GO:0005739">
    <property type="term" value="C:mitochondrion"/>
    <property type="evidence" value="ECO:0007669"/>
    <property type="project" value="TreeGrafter"/>
</dbReference>
<dbReference type="GO" id="GO:0035999">
    <property type="term" value="P:tetrahydrofolate interconversion"/>
    <property type="evidence" value="ECO:0007669"/>
    <property type="project" value="TreeGrafter"/>
</dbReference>
<name>A0AAW1SUQ5_9CHLO</name>
<evidence type="ECO:0000256" key="6">
    <source>
        <dbReference type="PIRSR" id="PIRSR006806-1"/>
    </source>
</evidence>
<feature type="region of interest" description="Disordered" evidence="8">
    <location>
        <begin position="1"/>
        <end position="23"/>
    </location>
</feature>
<comment type="caution">
    <text evidence="9">The sequence shown here is derived from an EMBL/GenBank/DDBJ whole genome shotgun (WGS) entry which is preliminary data.</text>
</comment>
<keyword evidence="3 6" id="KW-0067">ATP-binding</keyword>
<evidence type="ECO:0000313" key="10">
    <source>
        <dbReference type="Proteomes" id="UP001485043"/>
    </source>
</evidence>
<feature type="binding site" evidence="6">
    <location>
        <begin position="162"/>
        <end position="170"/>
    </location>
    <ligand>
        <name>ATP</name>
        <dbReference type="ChEBI" id="CHEBI:30616"/>
    </ligand>
</feature>
<reference evidence="9 10" key="1">
    <citation type="journal article" date="2024" name="Nat. Commun.">
        <title>Phylogenomics reveals the evolutionary origins of lichenization in chlorophyte algae.</title>
        <authorList>
            <person name="Puginier C."/>
            <person name="Libourel C."/>
            <person name="Otte J."/>
            <person name="Skaloud P."/>
            <person name="Haon M."/>
            <person name="Grisel S."/>
            <person name="Petersen M."/>
            <person name="Berrin J.G."/>
            <person name="Delaux P.M."/>
            <person name="Dal Grande F."/>
            <person name="Keller J."/>
        </authorList>
    </citation>
    <scope>NUCLEOTIDE SEQUENCE [LARGE SCALE GENOMIC DNA]</scope>
    <source>
        <strain evidence="9 10">SAG 2523</strain>
    </source>
</reference>
<dbReference type="GO" id="GO:0009396">
    <property type="term" value="P:folic acid-containing compound biosynthetic process"/>
    <property type="evidence" value="ECO:0007669"/>
    <property type="project" value="TreeGrafter"/>
</dbReference>
<keyword evidence="10" id="KW-1185">Reference proteome</keyword>
<dbReference type="InterPro" id="IPR002698">
    <property type="entry name" value="FTHF_cligase"/>
</dbReference>
<dbReference type="SUPFAM" id="SSF100950">
    <property type="entry name" value="NagB/RpiA/CoA transferase-like"/>
    <property type="match status" value="1"/>
</dbReference>
<dbReference type="EC" id="6.3.3.2" evidence="5 7"/>
<accession>A0AAW1SUQ5</accession>